<accession>A0A1D2VLK2</accession>
<evidence type="ECO:0000313" key="12">
    <source>
        <dbReference type="EMBL" id="ODV62500.1"/>
    </source>
</evidence>
<evidence type="ECO:0000259" key="11">
    <source>
        <dbReference type="Pfam" id="PF21369"/>
    </source>
</evidence>
<evidence type="ECO:0000256" key="6">
    <source>
        <dbReference type="ARBA" id="ARBA00023136"/>
    </source>
</evidence>
<organism evidence="12 13">
    <name type="scientific">Ascoidea rubescens DSM 1968</name>
    <dbReference type="NCBI Taxonomy" id="1344418"/>
    <lineage>
        <taxon>Eukaryota</taxon>
        <taxon>Fungi</taxon>
        <taxon>Dikarya</taxon>
        <taxon>Ascomycota</taxon>
        <taxon>Saccharomycotina</taxon>
        <taxon>Saccharomycetes</taxon>
        <taxon>Ascoideaceae</taxon>
        <taxon>Ascoidea</taxon>
    </lineage>
</organism>
<evidence type="ECO:0000256" key="9">
    <source>
        <dbReference type="SAM" id="MobiDB-lite"/>
    </source>
</evidence>
<dbReference type="InterPro" id="IPR039171">
    <property type="entry name" value="Cwc2/Slt11"/>
</dbReference>
<dbReference type="FunCoup" id="A0A1D2VLK2">
    <property type="interactions" value="137"/>
</dbReference>
<dbReference type="InterPro" id="IPR048995">
    <property type="entry name" value="STL11/RBM22-like_N"/>
</dbReference>
<evidence type="ECO:0000256" key="3">
    <source>
        <dbReference type="ARBA" id="ARBA00022692"/>
    </source>
</evidence>
<feature type="transmembrane region" description="Helical" evidence="10">
    <location>
        <begin position="507"/>
        <end position="529"/>
    </location>
</feature>
<dbReference type="RefSeq" id="XP_020048807.1">
    <property type="nucleotide sequence ID" value="XM_020191657.1"/>
</dbReference>
<dbReference type="Pfam" id="PF08507">
    <property type="entry name" value="COPI_assoc"/>
    <property type="match status" value="1"/>
</dbReference>
<dbReference type="Pfam" id="PF21369">
    <property type="entry name" value="STL11_N"/>
    <property type="match status" value="1"/>
</dbReference>
<dbReference type="OrthoDB" id="10259600at2759"/>
<evidence type="ECO:0000256" key="5">
    <source>
        <dbReference type="ARBA" id="ARBA00022989"/>
    </source>
</evidence>
<feature type="transmembrane region" description="Helical" evidence="10">
    <location>
        <begin position="474"/>
        <end position="495"/>
    </location>
</feature>
<feature type="domain" description="STL11/RBM22-like N-terminal" evidence="11">
    <location>
        <begin position="10"/>
        <end position="129"/>
    </location>
</feature>
<keyword evidence="3 10" id="KW-0812">Transmembrane</keyword>
<keyword evidence="8" id="KW-0175">Coiled coil</keyword>
<keyword evidence="4" id="KW-0694">RNA-binding</keyword>
<feature type="compositionally biased region" description="Basic residues" evidence="9">
    <location>
        <begin position="435"/>
        <end position="451"/>
    </location>
</feature>
<protein>
    <recommendedName>
        <fullName evidence="2">Pre-mRNA-splicing factor SLT11</fullName>
    </recommendedName>
</protein>
<name>A0A1D2VLK2_9ASCO</name>
<dbReference type="GO" id="GO:0036002">
    <property type="term" value="F:pre-mRNA binding"/>
    <property type="evidence" value="ECO:0007669"/>
    <property type="project" value="TreeGrafter"/>
</dbReference>
<reference evidence="13" key="1">
    <citation type="submission" date="2016-05" db="EMBL/GenBank/DDBJ databases">
        <title>Comparative genomics of biotechnologically important yeasts.</title>
        <authorList>
            <consortium name="DOE Joint Genome Institute"/>
            <person name="Riley R."/>
            <person name="Haridas S."/>
            <person name="Wolfe K.H."/>
            <person name="Lopes M.R."/>
            <person name="Hittinger C.T."/>
            <person name="Goker M."/>
            <person name="Salamov A."/>
            <person name="Wisecaver J."/>
            <person name="Long T.M."/>
            <person name="Aerts A.L."/>
            <person name="Barry K."/>
            <person name="Choi C."/>
            <person name="Clum A."/>
            <person name="Coughlan A.Y."/>
            <person name="Deshpande S."/>
            <person name="Douglass A.P."/>
            <person name="Hanson S.J."/>
            <person name="Klenk H.-P."/>
            <person name="Labutti K."/>
            <person name="Lapidus A."/>
            <person name="Lindquist E."/>
            <person name="Lipzen A."/>
            <person name="Meier-Kolthoff J.P."/>
            <person name="Ohm R.A."/>
            <person name="Otillar R.P."/>
            <person name="Pangilinan J."/>
            <person name="Peng Y."/>
            <person name="Rokas A."/>
            <person name="Rosa C.A."/>
            <person name="Scheuner C."/>
            <person name="Sibirny A.A."/>
            <person name="Slot J.C."/>
            <person name="Stielow J.B."/>
            <person name="Sun H."/>
            <person name="Kurtzman C.P."/>
            <person name="Blackwell M."/>
            <person name="Grigoriev I.V."/>
            <person name="Jeffries T.W."/>
        </authorList>
    </citation>
    <scope>NUCLEOTIDE SEQUENCE [LARGE SCALE GENOMIC DNA]</scope>
    <source>
        <strain evidence="13">DSM 1968</strain>
    </source>
</reference>
<dbReference type="InParanoid" id="A0A1D2VLK2"/>
<dbReference type="InterPro" id="IPR013714">
    <property type="entry name" value="Golgi_TVP15"/>
</dbReference>
<dbReference type="GeneID" id="30965293"/>
<proteinExistence type="predicted"/>
<comment type="function">
    <text evidence="7">Involved in pre-mRNA splicing. Facilitates the cooperative formation of U2/U6 helix II in association with stem II in the spliceosome. Binds to RNA.</text>
</comment>
<evidence type="ECO:0000256" key="8">
    <source>
        <dbReference type="SAM" id="Coils"/>
    </source>
</evidence>
<evidence type="ECO:0000256" key="1">
    <source>
        <dbReference type="ARBA" id="ARBA00004141"/>
    </source>
</evidence>
<feature type="transmembrane region" description="Helical" evidence="10">
    <location>
        <begin position="567"/>
        <end position="586"/>
    </location>
</feature>
<dbReference type="PANTHER" id="PTHR14089:SF6">
    <property type="entry name" value="PRE-MRNA-SPLICING FACTOR RBM22"/>
    <property type="match status" value="1"/>
</dbReference>
<dbReference type="AlphaFoldDB" id="A0A1D2VLK2"/>
<feature type="transmembrane region" description="Helical" evidence="10">
    <location>
        <begin position="535"/>
        <end position="555"/>
    </location>
</feature>
<dbReference type="GO" id="GO:0000974">
    <property type="term" value="C:Prp19 complex"/>
    <property type="evidence" value="ECO:0007669"/>
    <property type="project" value="TreeGrafter"/>
</dbReference>
<feature type="region of interest" description="Disordered" evidence="9">
    <location>
        <begin position="424"/>
        <end position="456"/>
    </location>
</feature>
<evidence type="ECO:0000313" key="13">
    <source>
        <dbReference type="Proteomes" id="UP000095038"/>
    </source>
</evidence>
<feature type="region of interest" description="Disordered" evidence="9">
    <location>
        <begin position="193"/>
        <end position="213"/>
    </location>
</feature>
<dbReference type="EMBL" id="KV454477">
    <property type="protein sequence ID" value="ODV62500.1"/>
    <property type="molecule type" value="Genomic_DNA"/>
</dbReference>
<keyword evidence="6 10" id="KW-0472">Membrane</keyword>
<keyword evidence="13" id="KW-1185">Reference proteome</keyword>
<dbReference type="PANTHER" id="PTHR14089">
    <property type="entry name" value="PRE-MRNA-SPLICING FACTOR RBM22"/>
    <property type="match status" value="1"/>
</dbReference>
<sequence>MEDINETEVPAICEKCLGSNPFINMIKEKEGKQCKLCTRPYTSFGWMSINETVNSNNSKVRKKNYLTTKFCLTCARQRNCCQVCMLDLTYGIPLHLRDAAFRMSGVKNKFNVNYSKNEVTKRYIAQEEDKKYLKLKYNKENKDQLLIKNDSEFEGKEEEGLNQNENDNEEKAKKMAKEILEKLAQNQRRINNSSKVNHSHQRYESKKTNYNGDTMNNNYNNLNSVDISKLISRLPFNGNLKVPKDETIKSFFLFGINDELPQYTIKEFFEDLIIKHRSNNEGNRNKLAKNENIVSTIIVKHQSRCGFISFDKRENAELLSRIIDKPRELKGPGIVLIKNNPIRISWSKIKNLGNDSIQQRKIAMIVRKQMKLLAQKDREFKEHGNNANAGVSSDGGSSVRRVLEYSAFKATENAGVKRRMRLRKHSTNSTDTKKVHTTHFHQRHSKTHHLQHKMDSLDSPRSTDLSGAFKITNLIVALFSTLCGLSELFQGFIPFTNTITELVSTNAYRQFILGLYAIAFGLLVGYLEFNVPPQVINYASFLFSFIGRGFFYLLIGTIVGHDHFLKVFPGFIIALVGIGYIVLEFIPTIMPPENMRSEGTLNVDDDDVI</sequence>
<dbReference type="GO" id="GO:0017070">
    <property type="term" value="F:U6 snRNA binding"/>
    <property type="evidence" value="ECO:0007669"/>
    <property type="project" value="TreeGrafter"/>
</dbReference>
<dbReference type="Proteomes" id="UP000095038">
    <property type="component" value="Unassembled WGS sequence"/>
</dbReference>
<comment type="subcellular location">
    <subcellularLocation>
        <location evidence="1">Membrane</location>
        <topology evidence="1">Multi-pass membrane protein</topology>
    </subcellularLocation>
</comment>
<evidence type="ECO:0000256" key="2">
    <source>
        <dbReference type="ARBA" id="ARBA00019060"/>
    </source>
</evidence>
<feature type="coiled-coil region" evidence="8">
    <location>
        <begin position="162"/>
        <end position="189"/>
    </location>
</feature>
<dbReference type="GO" id="GO:0016020">
    <property type="term" value="C:membrane"/>
    <property type="evidence" value="ECO:0007669"/>
    <property type="project" value="UniProtKB-SubCell"/>
</dbReference>
<evidence type="ECO:0000256" key="4">
    <source>
        <dbReference type="ARBA" id="ARBA00022884"/>
    </source>
</evidence>
<keyword evidence="5 10" id="KW-1133">Transmembrane helix</keyword>
<dbReference type="GO" id="GO:0071006">
    <property type="term" value="C:U2-type catalytic step 1 spliceosome"/>
    <property type="evidence" value="ECO:0007669"/>
    <property type="project" value="TreeGrafter"/>
</dbReference>
<dbReference type="STRING" id="1344418.A0A1D2VLK2"/>
<evidence type="ECO:0000256" key="10">
    <source>
        <dbReference type="SAM" id="Phobius"/>
    </source>
</evidence>
<gene>
    <name evidence="12" type="ORF">ASCRUDRAFT_69296</name>
</gene>
<evidence type="ECO:0000256" key="7">
    <source>
        <dbReference type="ARBA" id="ARBA00025609"/>
    </source>
</evidence>
<dbReference type="GO" id="GO:0071007">
    <property type="term" value="C:U2-type catalytic step 2 spliceosome"/>
    <property type="evidence" value="ECO:0007669"/>
    <property type="project" value="TreeGrafter"/>
</dbReference>